<gene>
    <name evidence="1" type="ORF">HNV11_04280</name>
</gene>
<reference evidence="1 2" key="1">
    <citation type="submission" date="2020-05" db="EMBL/GenBank/DDBJ databases">
        <title>Genome sequencing of Spirosoma sp. TS118.</title>
        <authorList>
            <person name="Lee J.-H."/>
            <person name="Jeong S."/>
            <person name="Zhao L."/>
            <person name="Jung J.-H."/>
            <person name="Kim M.-K."/>
            <person name="Lim S."/>
        </authorList>
    </citation>
    <scope>NUCLEOTIDE SEQUENCE [LARGE SCALE GENOMIC DNA]</scope>
    <source>
        <strain evidence="1 2">TS118</strain>
    </source>
</reference>
<dbReference type="KEGG" id="stae:HNV11_04280"/>
<name>A0A6M5Y1S5_9BACT</name>
<organism evidence="1 2">
    <name type="scientific">Spirosoma taeanense</name>
    <dbReference type="NCBI Taxonomy" id="2735870"/>
    <lineage>
        <taxon>Bacteria</taxon>
        <taxon>Pseudomonadati</taxon>
        <taxon>Bacteroidota</taxon>
        <taxon>Cytophagia</taxon>
        <taxon>Cytophagales</taxon>
        <taxon>Cytophagaceae</taxon>
        <taxon>Spirosoma</taxon>
    </lineage>
</organism>
<dbReference type="EMBL" id="CP053435">
    <property type="protein sequence ID" value="QJW88647.1"/>
    <property type="molecule type" value="Genomic_DNA"/>
</dbReference>
<dbReference type="Proteomes" id="UP000502756">
    <property type="component" value="Chromosome"/>
</dbReference>
<proteinExistence type="predicted"/>
<evidence type="ECO:0000313" key="2">
    <source>
        <dbReference type="Proteomes" id="UP000502756"/>
    </source>
</evidence>
<sequence length="132" mass="15129">MNTEFRGSHANRLLRFWYSRRNAEPVEFAAINDQRSFQAFFGQTSADSLPYIDFNRNTLLIGTRSGYGSFVDGPANINCIEQDLQPKANGEWLYTVTVSARSKGSEWFGFATLAPRIARPETVKLNMQYWFD</sequence>
<evidence type="ECO:0000313" key="1">
    <source>
        <dbReference type="EMBL" id="QJW88647.1"/>
    </source>
</evidence>
<dbReference type="AlphaFoldDB" id="A0A6M5Y1S5"/>
<protein>
    <submittedName>
        <fullName evidence="1">Uncharacterized protein</fullName>
    </submittedName>
</protein>
<accession>A0A6M5Y1S5</accession>
<keyword evidence="2" id="KW-1185">Reference proteome</keyword>
<dbReference type="RefSeq" id="WP_171738485.1">
    <property type="nucleotide sequence ID" value="NZ_CP053435.1"/>
</dbReference>